<evidence type="ECO:0000256" key="1">
    <source>
        <dbReference type="SAM" id="Phobius"/>
    </source>
</evidence>
<keyword evidence="1" id="KW-1133">Transmembrane helix</keyword>
<dbReference type="EMBL" id="ML179387">
    <property type="protein sequence ID" value="THU88982.1"/>
    <property type="molecule type" value="Genomic_DNA"/>
</dbReference>
<accession>A0A4S8LIM2</accession>
<evidence type="ECO:0000313" key="3">
    <source>
        <dbReference type="EMBL" id="THU88982.1"/>
    </source>
</evidence>
<feature type="domain" description="DUF6534" evidence="2">
    <location>
        <begin position="149"/>
        <end position="234"/>
    </location>
</feature>
<gene>
    <name evidence="3" type="ORF">K435DRAFT_915878</name>
</gene>
<dbReference type="Proteomes" id="UP000297245">
    <property type="component" value="Unassembled WGS sequence"/>
</dbReference>
<organism evidence="3 4">
    <name type="scientific">Dendrothele bispora (strain CBS 962.96)</name>
    <dbReference type="NCBI Taxonomy" id="1314807"/>
    <lineage>
        <taxon>Eukaryota</taxon>
        <taxon>Fungi</taxon>
        <taxon>Dikarya</taxon>
        <taxon>Basidiomycota</taxon>
        <taxon>Agaricomycotina</taxon>
        <taxon>Agaricomycetes</taxon>
        <taxon>Agaricomycetidae</taxon>
        <taxon>Agaricales</taxon>
        <taxon>Agaricales incertae sedis</taxon>
        <taxon>Dendrothele</taxon>
    </lineage>
</organism>
<protein>
    <recommendedName>
        <fullName evidence="2">DUF6534 domain-containing protein</fullName>
    </recommendedName>
</protein>
<sequence>MGLFDDTLGCMLMATVLNIWLFGFVSYQYGVYFRSRYDDRLPLKVSGFGNLAGLNNFGRLMGRIVLDVLWALPSVVLFVTASSGLTHLFFSWRIYRLTRNFYILGMLVTIQLATLALGFVTGVRSVQVTQFTDYPSVSTILTVWLAMQTATDITISILLIWIFSVSRTAFAPTNAVLKRLIRGALQTGVISAMLSLGYLLGFALAPNLLVWQVFAYCSVRIYPITLMDTLVCRAELKEKLNGSNRDSGNNNNNNNNNNRERDREAFQLQPSVSQGVIRIHTQIQQETDMDPSMLDRKTRARAQADAIGSQFPDMI</sequence>
<name>A0A4S8LIM2_DENBC</name>
<feature type="transmembrane region" description="Helical" evidence="1">
    <location>
        <begin position="184"/>
        <end position="203"/>
    </location>
</feature>
<proteinExistence type="predicted"/>
<reference evidence="3 4" key="1">
    <citation type="journal article" date="2019" name="Nat. Ecol. Evol.">
        <title>Megaphylogeny resolves global patterns of mushroom evolution.</title>
        <authorList>
            <person name="Varga T."/>
            <person name="Krizsan K."/>
            <person name="Foldi C."/>
            <person name="Dima B."/>
            <person name="Sanchez-Garcia M."/>
            <person name="Sanchez-Ramirez S."/>
            <person name="Szollosi G.J."/>
            <person name="Szarkandi J.G."/>
            <person name="Papp V."/>
            <person name="Albert L."/>
            <person name="Andreopoulos W."/>
            <person name="Angelini C."/>
            <person name="Antonin V."/>
            <person name="Barry K.W."/>
            <person name="Bougher N.L."/>
            <person name="Buchanan P."/>
            <person name="Buyck B."/>
            <person name="Bense V."/>
            <person name="Catcheside P."/>
            <person name="Chovatia M."/>
            <person name="Cooper J."/>
            <person name="Damon W."/>
            <person name="Desjardin D."/>
            <person name="Finy P."/>
            <person name="Geml J."/>
            <person name="Haridas S."/>
            <person name="Hughes K."/>
            <person name="Justo A."/>
            <person name="Karasinski D."/>
            <person name="Kautmanova I."/>
            <person name="Kiss B."/>
            <person name="Kocsube S."/>
            <person name="Kotiranta H."/>
            <person name="LaButti K.M."/>
            <person name="Lechner B.E."/>
            <person name="Liimatainen K."/>
            <person name="Lipzen A."/>
            <person name="Lukacs Z."/>
            <person name="Mihaltcheva S."/>
            <person name="Morgado L.N."/>
            <person name="Niskanen T."/>
            <person name="Noordeloos M.E."/>
            <person name="Ohm R.A."/>
            <person name="Ortiz-Santana B."/>
            <person name="Ovrebo C."/>
            <person name="Racz N."/>
            <person name="Riley R."/>
            <person name="Savchenko A."/>
            <person name="Shiryaev A."/>
            <person name="Soop K."/>
            <person name="Spirin V."/>
            <person name="Szebenyi C."/>
            <person name="Tomsovsky M."/>
            <person name="Tulloss R.E."/>
            <person name="Uehling J."/>
            <person name="Grigoriev I.V."/>
            <person name="Vagvolgyi C."/>
            <person name="Papp T."/>
            <person name="Martin F.M."/>
            <person name="Miettinen O."/>
            <person name="Hibbett D.S."/>
            <person name="Nagy L.G."/>
        </authorList>
    </citation>
    <scope>NUCLEOTIDE SEQUENCE [LARGE SCALE GENOMIC DNA]</scope>
    <source>
        <strain evidence="3 4">CBS 962.96</strain>
    </source>
</reference>
<feature type="transmembrane region" description="Helical" evidence="1">
    <location>
        <begin position="7"/>
        <end position="29"/>
    </location>
</feature>
<dbReference type="PANTHER" id="PTHR40465:SF1">
    <property type="entry name" value="DUF6534 DOMAIN-CONTAINING PROTEIN"/>
    <property type="match status" value="1"/>
</dbReference>
<dbReference type="AlphaFoldDB" id="A0A4S8LIM2"/>
<evidence type="ECO:0000313" key="4">
    <source>
        <dbReference type="Proteomes" id="UP000297245"/>
    </source>
</evidence>
<keyword evidence="1" id="KW-0812">Transmembrane</keyword>
<keyword evidence="1" id="KW-0472">Membrane</keyword>
<dbReference type="InterPro" id="IPR045339">
    <property type="entry name" value="DUF6534"/>
</dbReference>
<feature type="transmembrane region" description="Helical" evidence="1">
    <location>
        <begin position="101"/>
        <end position="120"/>
    </location>
</feature>
<feature type="transmembrane region" description="Helical" evidence="1">
    <location>
        <begin position="140"/>
        <end position="163"/>
    </location>
</feature>
<dbReference type="Pfam" id="PF20152">
    <property type="entry name" value="DUF6534"/>
    <property type="match status" value="1"/>
</dbReference>
<dbReference type="PANTHER" id="PTHR40465">
    <property type="entry name" value="CHROMOSOME 1, WHOLE GENOME SHOTGUN SEQUENCE"/>
    <property type="match status" value="1"/>
</dbReference>
<feature type="transmembrane region" description="Helical" evidence="1">
    <location>
        <begin position="68"/>
        <end position="89"/>
    </location>
</feature>
<keyword evidence="4" id="KW-1185">Reference proteome</keyword>
<dbReference type="OrthoDB" id="2562493at2759"/>
<evidence type="ECO:0000259" key="2">
    <source>
        <dbReference type="Pfam" id="PF20152"/>
    </source>
</evidence>